<sequence>MERVTDTTPIRLIIADDDPLVRQSLELLLAQASDGRIDVVATCADGQETIAAAEQKNPDVILMDMAMPHLDGIEATLRIKSANPDVRILILTSLSPRNAVERAVEKGADGFISKADDIRDMVRHITEVHAGRPQFSPSSQQQLLADMRATRLNSREDEARRLLDSLPERERETVIHAAKGLSNQEIALQMCISERTVKAHLMSACDKLGMNRVMLARLVERAGL</sequence>
<feature type="modified residue" description="4-aspartylphosphate" evidence="3">
    <location>
        <position position="64"/>
    </location>
</feature>
<organism evidence="6 7">
    <name type="scientific">Pseudoscardovia radai</name>
    <dbReference type="NCBI Taxonomy" id="987066"/>
    <lineage>
        <taxon>Bacteria</taxon>
        <taxon>Bacillati</taxon>
        <taxon>Actinomycetota</taxon>
        <taxon>Actinomycetes</taxon>
        <taxon>Bifidobacteriales</taxon>
        <taxon>Bifidobacteriaceae</taxon>
        <taxon>Pseudoscardovia</taxon>
    </lineage>
</organism>
<evidence type="ECO:0000256" key="2">
    <source>
        <dbReference type="ARBA" id="ARBA00023125"/>
    </source>
</evidence>
<dbReference type="CDD" id="cd06170">
    <property type="entry name" value="LuxR_C_like"/>
    <property type="match status" value="1"/>
</dbReference>
<comment type="caution">
    <text evidence="6">The sequence shown here is derived from an EMBL/GenBank/DDBJ whole genome shotgun (WGS) entry which is preliminary data.</text>
</comment>
<dbReference type="Proteomes" id="UP000216725">
    <property type="component" value="Unassembled WGS sequence"/>
</dbReference>
<dbReference type="InterPro" id="IPR001789">
    <property type="entry name" value="Sig_transdc_resp-reg_receiver"/>
</dbReference>
<feature type="domain" description="Response regulatory" evidence="5">
    <location>
        <begin position="11"/>
        <end position="129"/>
    </location>
</feature>
<dbReference type="Gene3D" id="3.40.50.2300">
    <property type="match status" value="1"/>
</dbReference>
<dbReference type="AlphaFoldDB" id="A0A261EZA8"/>
<dbReference type="InterPro" id="IPR011006">
    <property type="entry name" value="CheY-like_superfamily"/>
</dbReference>
<dbReference type="SUPFAM" id="SSF52172">
    <property type="entry name" value="CheY-like"/>
    <property type="match status" value="1"/>
</dbReference>
<dbReference type="PANTHER" id="PTHR43214">
    <property type="entry name" value="TWO-COMPONENT RESPONSE REGULATOR"/>
    <property type="match status" value="1"/>
</dbReference>
<dbReference type="PRINTS" id="PR00038">
    <property type="entry name" value="HTHLUXR"/>
</dbReference>
<reference evidence="6 7" key="1">
    <citation type="journal article" date="2017" name="BMC Genomics">
        <title>Comparative genomic and phylogenomic analyses of the Bifidobacteriaceae family.</title>
        <authorList>
            <person name="Lugli G.A."/>
            <person name="Milani C."/>
            <person name="Turroni F."/>
            <person name="Duranti S."/>
            <person name="Mancabelli L."/>
            <person name="Mangifesta M."/>
            <person name="Ferrario C."/>
            <person name="Modesto M."/>
            <person name="Mattarelli P."/>
            <person name="Jiri K."/>
            <person name="van Sinderen D."/>
            <person name="Ventura M."/>
        </authorList>
    </citation>
    <scope>NUCLEOTIDE SEQUENCE [LARGE SCALE GENOMIC DNA]</scope>
    <source>
        <strain evidence="6 7">DSM 24742</strain>
    </source>
</reference>
<dbReference type="InterPro" id="IPR039420">
    <property type="entry name" value="WalR-like"/>
</dbReference>
<keyword evidence="2" id="KW-0238">DNA-binding</keyword>
<accession>A0A261EZA8</accession>
<dbReference type="SMART" id="SM00448">
    <property type="entry name" value="REC"/>
    <property type="match status" value="1"/>
</dbReference>
<feature type="domain" description="HTH luxR-type" evidence="4">
    <location>
        <begin position="159"/>
        <end position="223"/>
    </location>
</feature>
<evidence type="ECO:0000259" key="4">
    <source>
        <dbReference type="PROSITE" id="PS50043"/>
    </source>
</evidence>
<dbReference type="CDD" id="cd17535">
    <property type="entry name" value="REC_NarL-like"/>
    <property type="match status" value="1"/>
</dbReference>
<gene>
    <name evidence="6" type="ORF">PSRA_0759</name>
</gene>
<dbReference type="InterPro" id="IPR000792">
    <property type="entry name" value="Tscrpt_reg_LuxR_C"/>
</dbReference>
<protein>
    <submittedName>
        <fullName evidence="6">Two-component response regulator</fullName>
    </submittedName>
</protein>
<dbReference type="PROSITE" id="PS50110">
    <property type="entry name" value="RESPONSE_REGULATORY"/>
    <property type="match status" value="1"/>
</dbReference>
<dbReference type="PANTHER" id="PTHR43214:SF43">
    <property type="entry name" value="TWO-COMPONENT RESPONSE REGULATOR"/>
    <property type="match status" value="1"/>
</dbReference>
<dbReference type="PROSITE" id="PS00622">
    <property type="entry name" value="HTH_LUXR_1"/>
    <property type="match status" value="1"/>
</dbReference>
<keyword evidence="1 3" id="KW-0597">Phosphoprotein</keyword>
<evidence type="ECO:0000256" key="3">
    <source>
        <dbReference type="PROSITE-ProRule" id="PRU00169"/>
    </source>
</evidence>
<dbReference type="InterPro" id="IPR058245">
    <property type="entry name" value="NreC/VraR/RcsB-like_REC"/>
</dbReference>
<dbReference type="SMART" id="SM00421">
    <property type="entry name" value="HTH_LUXR"/>
    <property type="match status" value="1"/>
</dbReference>
<name>A0A261EZA8_9BIFI</name>
<dbReference type="OrthoDB" id="9808843at2"/>
<dbReference type="PROSITE" id="PS50043">
    <property type="entry name" value="HTH_LUXR_2"/>
    <property type="match status" value="1"/>
</dbReference>
<dbReference type="GO" id="GO:0003677">
    <property type="term" value="F:DNA binding"/>
    <property type="evidence" value="ECO:0007669"/>
    <property type="project" value="UniProtKB-KW"/>
</dbReference>
<evidence type="ECO:0000313" key="7">
    <source>
        <dbReference type="Proteomes" id="UP000216725"/>
    </source>
</evidence>
<dbReference type="Pfam" id="PF00072">
    <property type="entry name" value="Response_reg"/>
    <property type="match status" value="1"/>
</dbReference>
<proteinExistence type="predicted"/>
<dbReference type="Pfam" id="PF00196">
    <property type="entry name" value="GerE"/>
    <property type="match status" value="1"/>
</dbReference>
<evidence type="ECO:0000256" key="1">
    <source>
        <dbReference type="ARBA" id="ARBA00022553"/>
    </source>
</evidence>
<dbReference type="EMBL" id="MWWR01000005">
    <property type="protein sequence ID" value="OZG52209.1"/>
    <property type="molecule type" value="Genomic_DNA"/>
</dbReference>
<evidence type="ECO:0000259" key="5">
    <source>
        <dbReference type="PROSITE" id="PS50110"/>
    </source>
</evidence>
<evidence type="ECO:0000313" key="6">
    <source>
        <dbReference type="EMBL" id="OZG52209.1"/>
    </source>
</evidence>
<dbReference type="GO" id="GO:0000160">
    <property type="term" value="P:phosphorelay signal transduction system"/>
    <property type="evidence" value="ECO:0007669"/>
    <property type="project" value="InterPro"/>
</dbReference>
<dbReference type="RefSeq" id="WP_094660582.1">
    <property type="nucleotide sequence ID" value="NZ_MWWR01000005.1"/>
</dbReference>
<dbReference type="GO" id="GO:0006355">
    <property type="term" value="P:regulation of DNA-templated transcription"/>
    <property type="evidence" value="ECO:0007669"/>
    <property type="project" value="InterPro"/>
</dbReference>
<keyword evidence="7" id="KW-1185">Reference proteome</keyword>